<reference evidence="1" key="1">
    <citation type="journal article" date="2021" name="PeerJ">
        <title>Extensive microbial diversity within the chicken gut microbiome revealed by metagenomics and culture.</title>
        <authorList>
            <person name="Gilroy R."/>
            <person name="Ravi A."/>
            <person name="Getino M."/>
            <person name="Pursley I."/>
            <person name="Horton D.L."/>
            <person name="Alikhan N.F."/>
            <person name="Baker D."/>
            <person name="Gharbi K."/>
            <person name="Hall N."/>
            <person name="Watson M."/>
            <person name="Adriaenssens E.M."/>
            <person name="Foster-Nyarko E."/>
            <person name="Jarju S."/>
            <person name="Secka A."/>
            <person name="Antonio M."/>
            <person name="Oren A."/>
            <person name="Chaudhuri R.R."/>
            <person name="La Ragione R."/>
            <person name="Hildebrand F."/>
            <person name="Pallen M.J."/>
        </authorList>
    </citation>
    <scope>NUCLEOTIDE SEQUENCE</scope>
    <source>
        <strain evidence="1">Gambia16-930</strain>
    </source>
</reference>
<sequence>MILSVSRRTDIPAFFSDWFFNRIEAGFVCVRNPFDRRSISRIVLLPEFVDCIVFWSKNPLPMLSRLDRLKEYMYYFQFTLNPYDSLIERNVPCKADVVETFKRLSDMIGARRVIWRYDPVILTDVFSREYHVDCFAHLARQLEGYTDTCIISFIDMYNKTQRNMSNIAYKDMCMDDMLHLAKGFVSVAGTCGMRVRSCAEAADLEAVGIAHGSCIDGQLIGELLGKKVCASKDRNQRRECGCIQSVDIGEYDTCPHACVYCYANADGEKATRRFELHNPASPLLIGCVEEKDRVSDRTMRSVCGTADT</sequence>
<comment type="caution">
    <text evidence="1">The sequence shown here is derived from an EMBL/GenBank/DDBJ whole genome shotgun (WGS) entry which is preliminary data.</text>
</comment>
<reference evidence="1" key="2">
    <citation type="submission" date="2021-04" db="EMBL/GenBank/DDBJ databases">
        <authorList>
            <person name="Gilroy R."/>
        </authorList>
    </citation>
    <scope>NUCLEOTIDE SEQUENCE</scope>
    <source>
        <strain evidence="1">Gambia16-930</strain>
    </source>
</reference>
<name>A0A9D1UGN7_9BACT</name>
<evidence type="ECO:0000313" key="2">
    <source>
        <dbReference type="Proteomes" id="UP000824267"/>
    </source>
</evidence>
<gene>
    <name evidence="1" type="ORF">IAC47_00190</name>
</gene>
<dbReference type="InterPro" id="IPR014998">
    <property type="entry name" value="DUF1848"/>
</dbReference>
<evidence type="ECO:0000313" key="1">
    <source>
        <dbReference type="EMBL" id="HIW86683.1"/>
    </source>
</evidence>
<dbReference type="Pfam" id="PF08902">
    <property type="entry name" value="DUF1848"/>
    <property type="match status" value="1"/>
</dbReference>
<accession>A0A9D1UGN7</accession>
<proteinExistence type="predicted"/>
<dbReference type="EMBL" id="DXGG01000006">
    <property type="protein sequence ID" value="HIW86683.1"/>
    <property type="molecule type" value="Genomic_DNA"/>
</dbReference>
<protein>
    <submittedName>
        <fullName evidence="1">DUF1848 domain-containing protein</fullName>
    </submittedName>
</protein>
<dbReference type="Proteomes" id="UP000824267">
    <property type="component" value="Unassembled WGS sequence"/>
</dbReference>
<dbReference type="AlphaFoldDB" id="A0A9D1UGN7"/>
<organism evidence="1 2">
    <name type="scientific">Candidatus Onthomorpha intestinigallinarum</name>
    <dbReference type="NCBI Taxonomy" id="2840880"/>
    <lineage>
        <taxon>Bacteria</taxon>
        <taxon>Pseudomonadati</taxon>
        <taxon>Bacteroidota</taxon>
        <taxon>Bacteroidia</taxon>
        <taxon>Bacteroidales</taxon>
        <taxon>Candidatus Onthomorpha</taxon>
    </lineage>
</organism>